<keyword evidence="1" id="KW-0472">Membrane</keyword>
<comment type="caution">
    <text evidence="2">The sequence shown here is derived from an EMBL/GenBank/DDBJ whole genome shotgun (WGS) entry which is preliminary data.</text>
</comment>
<accession>A0A848M8M9</accession>
<name>A0A848M8M9_PAELE</name>
<gene>
    <name evidence="2" type="ORF">HII30_17515</name>
</gene>
<dbReference type="Proteomes" id="UP000565468">
    <property type="component" value="Unassembled WGS sequence"/>
</dbReference>
<evidence type="ECO:0000256" key="1">
    <source>
        <dbReference type="SAM" id="Phobius"/>
    </source>
</evidence>
<organism evidence="2 3">
    <name type="scientific">Paenibacillus lemnae</name>
    <dbReference type="NCBI Taxonomy" id="1330551"/>
    <lineage>
        <taxon>Bacteria</taxon>
        <taxon>Bacillati</taxon>
        <taxon>Bacillota</taxon>
        <taxon>Bacilli</taxon>
        <taxon>Bacillales</taxon>
        <taxon>Paenibacillaceae</taxon>
        <taxon>Paenibacillus</taxon>
    </lineage>
</organism>
<protein>
    <submittedName>
        <fullName evidence="2">DUF2705 family protein</fullName>
    </submittedName>
</protein>
<dbReference type="PANTHER" id="PTHR37305">
    <property type="entry name" value="INTEGRAL MEMBRANE PROTEIN-RELATED"/>
    <property type="match status" value="1"/>
</dbReference>
<dbReference type="GO" id="GO:0005886">
    <property type="term" value="C:plasma membrane"/>
    <property type="evidence" value="ECO:0007669"/>
    <property type="project" value="UniProtKB-SubCell"/>
</dbReference>
<dbReference type="RefSeq" id="WP_169506340.1">
    <property type="nucleotide sequence ID" value="NZ_JABBPN010000019.1"/>
</dbReference>
<feature type="transmembrane region" description="Helical" evidence="1">
    <location>
        <begin position="226"/>
        <end position="246"/>
    </location>
</feature>
<dbReference type="GO" id="GO:0140359">
    <property type="term" value="F:ABC-type transporter activity"/>
    <property type="evidence" value="ECO:0007669"/>
    <property type="project" value="InterPro"/>
</dbReference>
<dbReference type="AlphaFoldDB" id="A0A848M8M9"/>
<feature type="transmembrane region" description="Helical" evidence="1">
    <location>
        <begin position="21"/>
        <end position="39"/>
    </location>
</feature>
<feature type="transmembrane region" description="Helical" evidence="1">
    <location>
        <begin position="59"/>
        <end position="78"/>
    </location>
</feature>
<evidence type="ECO:0000313" key="3">
    <source>
        <dbReference type="Proteomes" id="UP000565468"/>
    </source>
</evidence>
<sequence length="252" mass="27455">MRSFGKLMINEWLKMTKKKSFLLPFGLLAVMVFLVAYMIKTFSPMSMNVIEYAQLSVASQGMGQILTLLAIVVTAGSVAKEHSYGTIKLLLIRSQSRVVILASKYAVILLYVALLTAFTFAAGSAAGALFMGSEAGSVSWGDAAMTGVYSLIYTMIYVTFTFTVGIVTRSTGPAIGIGMFMVVVQNLANQLLINYSWYKYLPFVNVDLSIYSGGGASPMPGMNMSFSASVLAVYLLLFLIIGFWTFKRRDVS</sequence>
<keyword evidence="3" id="KW-1185">Reference proteome</keyword>
<evidence type="ECO:0000313" key="2">
    <source>
        <dbReference type="EMBL" id="NMO97568.1"/>
    </source>
</evidence>
<dbReference type="Pfam" id="PF12730">
    <property type="entry name" value="ABC2_membrane_4"/>
    <property type="match status" value="1"/>
</dbReference>
<proteinExistence type="predicted"/>
<reference evidence="2 3" key="1">
    <citation type="submission" date="2020-04" db="EMBL/GenBank/DDBJ databases">
        <title>Paenibacillus algicola sp. nov., a novel marine bacterium producing alginate lyase.</title>
        <authorList>
            <person name="Huang H."/>
        </authorList>
    </citation>
    <scope>NUCLEOTIDE SEQUENCE [LARGE SCALE GENOMIC DNA]</scope>
    <source>
        <strain evidence="2 3">L7-75</strain>
    </source>
</reference>
<dbReference type="EMBL" id="JABBPN010000019">
    <property type="protein sequence ID" value="NMO97568.1"/>
    <property type="molecule type" value="Genomic_DNA"/>
</dbReference>
<dbReference type="PANTHER" id="PTHR37305:SF1">
    <property type="entry name" value="MEMBRANE PROTEIN"/>
    <property type="match status" value="1"/>
</dbReference>
<keyword evidence="1" id="KW-0812">Transmembrane</keyword>
<feature type="transmembrane region" description="Helical" evidence="1">
    <location>
        <begin position="143"/>
        <end position="167"/>
    </location>
</feature>
<feature type="transmembrane region" description="Helical" evidence="1">
    <location>
        <begin position="98"/>
        <end position="131"/>
    </location>
</feature>
<keyword evidence="1" id="KW-1133">Transmembrane helix</keyword>
<feature type="transmembrane region" description="Helical" evidence="1">
    <location>
        <begin position="174"/>
        <end position="193"/>
    </location>
</feature>